<dbReference type="InterPro" id="IPR015424">
    <property type="entry name" value="PyrdxlP-dep_Trfase"/>
</dbReference>
<dbReference type="Gene3D" id="3.90.1150.10">
    <property type="entry name" value="Aspartate Aminotransferase, domain 1"/>
    <property type="match status" value="1"/>
</dbReference>
<evidence type="ECO:0000256" key="8">
    <source>
        <dbReference type="ARBA" id="ARBA00023014"/>
    </source>
</evidence>
<evidence type="ECO:0000259" key="11">
    <source>
        <dbReference type="Pfam" id="PF00266"/>
    </source>
</evidence>
<dbReference type="PIRSF" id="PIRSF005572">
    <property type="entry name" value="NifS"/>
    <property type="match status" value="1"/>
</dbReference>
<keyword evidence="5" id="KW-0479">Metal-binding</keyword>
<dbReference type="EC" id="2.8.1.7" evidence="3"/>
<keyword evidence="4" id="KW-0808">Transferase</keyword>
<name>A0A552V5T6_9FLAO</name>
<dbReference type="GO" id="GO:0051536">
    <property type="term" value="F:iron-sulfur cluster binding"/>
    <property type="evidence" value="ECO:0007669"/>
    <property type="project" value="UniProtKB-KW"/>
</dbReference>
<comment type="catalytic activity">
    <reaction evidence="9">
        <text>(sulfur carrier)-H + L-cysteine = (sulfur carrier)-SH + L-alanine</text>
        <dbReference type="Rhea" id="RHEA:43892"/>
        <dbReference type="Rhea" id="RHEA-COMP:14737"/>
        <dbReference type="Rhea" id="RHEA-COMP:14739"/>
        <dbReference type="ChEBI" id="CHEBI:29917"/>
        <dbReference type="ChEBI" id="CHEBI:35235"/>
        <dbReference type="ChEBI" id="CHEBI:57972"/>
        <dbReference type="ChEBI" id="CHEBI:64428"/>
        <dbReference type="EC" id="2.8.1.7"/>
    </reaction>
</comment>
<evidence type="ECO:0000256" key="7">
    <source>
        <dbReference type="ARBA" id="ARBA00023004"/>
    </source>
</evidence>
<evidence type="ECO:0000256" key="6">
    <source>
        <dbReference type="ARBA" id="ARBA00022898"/>
    </source>
</evidence>
<dbReference type="Proteomes" id="UP000320643">
    <property type="component" value="Unassembled WGS sequence"/>
</dbReference>
<dbReference type="GO" id="GO:0046872">
    <property type="term" value="F:metal ion binding"/>
    <property type="evidence" value="ECO:0007669"/>
    <property type="project" value="UniProtKB-KW"/>
</dbReference>
<dbReference type="PANTHER" id="PTHR11601:SF34">
    <property type="entry name" value="CYSTEINE DESULFURASE"/>
    <property type="match status" value="1"/>
</dbReference>
<keyword evidence="8" id="KW-0411">Iron-sulfur</keyword>
<dbReference type="InterPro" id="IPR015421">
    <property type="entry name" value="PyrdxlP-dep_Trfase_major"/>
</dbReference>
<dbReference type="Pfam" id="PF00266">
    <property type="entry name" value="Aminotran_5"/>
    <property type="match status" value="1"/>
</dbReference>
<evidence type="ECO:0000256" key="1">
    <source>
        <dbReference type="ARBA" id="ARBA00001933"/>
    </source>
</evidence>
<evidence type="ECO:0000313" key="12">
    <source>
        <dbReference type="EMBL" id="TRW25845.1"/>
    </source>
</evidence>
<feature type="domain" description="Aminotransferase class V" evidence="11">
    <location>
        <begin position="5"/>
        <end position="373"/>
    </location>
</feature>
<dbReference type="InterPro" id="IPR015422">
    <property type="entry name" value="PyrdxlP-dep_Trfase_small"/>
</dbReference>
<dbReference type="GO" id="GO:0031071">
    <property type="term" value="F:cysteine desulfurase activity"/>
    <property type="evidence" value="ECO:0007669"/>
    <property type="project" value="UniProtKB-EC"/>
</dbReference>
<dbReference type="EMBL" id="VJVZ01000003">
    <property type="protein sequence ID" value="TRW25845.1"/>
    <property type="molecule type" value="Genomic_DNA"/>
</dbReference>
<keyword evidence="13" id="KW-1185">Reference proteome</keyword>
<evidence type="ECO:0000256" key="3">
    <source>
        <dbReference type="ARBA" id="ARBA00012239"/>
    </source>
</evidence>
<dbReference type="PROSITE" id="PS00595">
    <property type="entry name" value="AA_TRANSFER_CLASS_5"/>
    <property type="match status" value="1"/>
</dbReference>
<gene>
    <name evidence="12" type="ORF">FMM05_06385</name>
</gene>
<dbReference type="SUPFAM" id="SSF53383">
    <property type="entry name" value="PLP-dependent transferases"/>
    <property type="match status" value="1"/>
</dbReference>
<dbReference type="OrthoDB" id="9808002at2"/>
<organism evidence="12 13">
    <name type="scientific">Flavobacterium zepuense</name>
    <dbReference type="NCBI Taxonomy" id="2593302"/>
    <lineage>
        <taxon>Bacteria</taxon>
        <taxon>Pseudomonadati</taxon>
        <taxon>Bacteroidota</taxon>
        <taxon>Flavobacteriia</taxon>
        <taxon>Flavobacteriales</taxon>
        <taxon>Flavobacteriaceae</taxon>
        <taxon>Flavobacterium</taxon>
    </lineage>
</organism>
<evidence type="ECO:0000256" key="5">
    <source>
        <dbReference type="ARBA" id="ARBA00022723"/>
    </source>
</evidence>
<dbReference type="Gene3D" id="3.40.640.10">
    <property type="entry name" value="Type I PLP-dependent aspartate aminotransferase-like (Major domain)"/>
    <property type="match status" value="1"/>
</dbReference>
<evidence type="ECO:0000256" key="2">
    <source>
        <dbReference type="ARBA" id="ARBA00006490"/>
    </source>
</evidence>
<keyword evidence="6" id="KW-0663">Pyridoxal phosphate</keyword>
<protein>
    <recommendedName>
        <fullName evidence="3">cysteine desulfurase</fullName>
        <ecNumber evidence="3">2.8.1.7</ecNumber>
    </recommendedName>
</protein>
<accession>A0A552V5T6</accession>
<reference evidence="12 13" key="1">
    <citation type="submission" date="2019-07" db="EMBL/GenBank/DDBJ databases">
        <title>Flavobacterium sp. nov., isolated from glacier ice.</title>
        <authorList>
            <person name="Liu Q."/>
            <person name="Xin Y.-H."/>
        </authorList>
    </citation>
    <scope>NUCLEOTIDE SEQUENCE [LARGE SCALE GENOMIC DNA]</scope>
    <source>
        <strain evidence="12 13">ZT4R6</strain>
    </source>
</reference>
<evidence type="ECO:0000256" key="4">
    <source>
        <dbReference type="ARBA" id="ARBA00022679"/>
    </source>
</evidence>
<dbReference type="Gene3D" id="1.10.260.50">
    <property type="match status" value="1"/>
</dbReference>
<dbReference type="InterPro" id="IPR020578">
    <property type="entry name" value="Aminotrans_V_PyrdxlP_BS"/>
</dbReference>
<dbReference type="InterPro" id="IPR000192">
    <property type="entry name" value="Aminotrans_V_dom"/>
</dbReference>
<comment type="cofactor">
    <cofactor evidence="1 10">
        <name>pyridoxal 5'-phosphate</name>
        <dbReference type="ChEBI" id="CHEBI:597326"/>
    </cofactor>
</comment>
<proteinExistence type="inferred from homology"/>
<sequence length="380" mass="41504">MKKAYLDNASTTAMHPDVIAAMVQVMADVYGNPSSTHSYGRSAKVVLETSRKTIAHLINAEAREIIFTSGGTESNNLVIRGAVRDLGVQRIITSRVEHHSVLNSVPEVAAEFGINVTYLDLLPGGQPDLTQLEALLAENIPTLVSLIHVNNETGVVLDLLKTGSLCRQYKALFHTDTVQSIGKTEFDLQNLPVDFLVASAHKFHGPKGVGFIYIRKNIGLKPMIYGGEQEKGLRGGTEAIHQIAGMAKALELSYQNLETEREHISAIKSYLLEQLSIHFTGFKVNGLPEDGNGSELFYNITNVLLPLPEDKTAMILFHLDMQGIAVSRGSACQSGSIKPSHVLKEILPEADIKKPSLRISFSHYNTNEDIDLLIAALKTV</sequence>
<dbReference type="PANTHER" id="PTHR11601">
    <property type="entry name" value="CYSTEINE DESULFURYLASE FAMILY MEMBER"/>
    <property type="match status" value="1"/>
</dbReference>
<comment type="caution">
    <text evidence="12">The sequence shown here is derived from an EMBL/GenBank/DDBJ whole genome shotgun (WGS) entry which is preliminary data.</text>
</comment>
<keyword evidence="7" id="KW-0408">Iron</keyword>
<evidence type="ECO:0000313" key="13">
    <source>
        <dbReference type="Proteomes" id="UP000320643"/>
    </source>
</evidence>
<dbReference type="RefSeq" id="WP_143372509.1">
    <property type="nucleotide sequence ID" value="NZ_VJVZ01000003.1"/>
</dbReference>
<dbReference type="AlphaFoldDB" id="A0A552V5T6"/>
<evidence type="ECO:0000256" key="9">
    <source>
        <dbReference type="ARBA" id="ARBA00050776"/>
    </source>
</evidence>
<evidence type="ECO:0000256" key="10">
    <source>
        <dbReference type="RuleBase" id="RU004504"/>
    </source>
</evidence>
<comment type="similarity">
    <text evidence="2">Belongs to the class-V pyridoxal-phosphate-dependent aminotransferase family. NifS/IscS subfamily.</text>
</comment>
<dbReference type="InterPro" id="IPR016454">
    <property type="entry name" value="Cysteine_dSase"/>
</dbReference>